<feature type="compositionally biased region" description="Low complexity" evidence="7">
    <location>
        <begin position="307"/>
        <end position="326"/>
    </location>
</feature>
<evidence type="ECO:0000256" key="5">
    <source>
        <dbReference type="ARBA" id="ARBA00023136"/>
    </source>
</evidence>
<dbReference type="GO" id="GO:0005829">
    <property type="term" value="C:cytosol"/>
    <property type="evidence" value="ECO:0007669"/>
    <property type="project" value="UniProtKB-SubCell"/>
</dbReference>
<feature type="compositionally biased region" description="Gly residues" evidence="7">
    <location>
        <begin position="546"/>
        <end position="559"/>
    </location>
</feature>
<dbReference type="PANTHER" id="PTHR31220:SF1">
    <property type="entry name" value="GH21176P"/>
    <property type="match status" value="1"/>
</dbReference>
<sequence length="679" mass="73735">MKHSVMADSPIHEWIQEWQSIKPLDVKSYAANLMADHETTAALLRVFEDPNLHHLLDDVCGQLLTFYRSREPNLVHFSLQCLPPLMHAYLNAVATRNQKTSKPTETLLLGMYNLEVVDERGQPRVVSFRMPTLIKQSVYHMPLHMAPSSLTEHSLSRLELGDAFSVEWGPLPQAQRIRASNRQQVLSALMTVYNRYLSQMSEPALQAACRAIIRYETVTAAATQALEAVTFRGQYDVSAKVTVAANAMRNSLNISPAGLTDSQLNLTELPSVTSLPAAVNKFIITNASFRTKKLPDDIDPPPEDTTDSSGPASVAHTPSPAATATSKLRKGIRSIKRRIRRSRGRHDHASDQDPGVDLDPNRDPALLEGSSSSGEDHPEARGSVSTDSFHWILTREEAEQRGTWQTELGDWRRLDNLAVQRVRWRGVLGRYRQVPHILTLILCSSVILAYRDDIPIQPGAAHDGEPLSVISEQTEDDQTADAPAAKSRLKERKHRPAERERSGPDKHVTAMLAALPGLVKKRGAEEKKRLDSGGDRAADGVVSSGTGAGSGAAGAGGAGEKSKKKGDSKRSGRRTGSGGGSSAPNGTPSSARNSLALNGDEEWPPGPPLARLEPGELRVVSSGSESATPRRERRETDSSSVTSTASDEAVGHGRSEPAVVYSVRRESLAVTANARTTDV</sequence>
<protein>
    <submittedName>
        <fullName evidence="8">Hyccin</fullName>
    </submittedName>
</protein>
<dbReference type="GO" id="GO:0046854">
    <property type="term" value="P:phosphatidylinositol phosphate biosynthetic process"/>
    <property type="evidence" value="ECO:0007669"/>
    <property type="project" value="TreeGrafter"/>
</dbReference>
<dbReference type="AlphaFoldDB" id="A0A6A4X6K3"/>
<name>A0A6A4X6K3_AMPAM</name>
<accession>A0A6A4X6K3</accession>
<feature type="compositionally biased region" description="Low complexity" evidence="7">
    <location>
        <begin position="638"/>
        <end position="648"/>
    </location>
</feature>
<evidence type="ECO:0000256" key="4">
    <source>
        <dbReference type="ARBA" id="ARBA00022490"/>
    </source>
</evidence>
<keyword evidence="5" id="KW-0472">Membrane</keyword>
<feature type="compositionally biased region" description="Polar residues" evidence="7">
    <location>
        <begin position="584"/>
        <end position="596"/>
    </location>
</feature>
<feature type="compositionally biased region" description="Basic residues" evidence="7">
    <location>
        <begin position="562"/>
        <end position="573"/>
    </location>
</feature>
<dbReference type="OrthoDB" id="18937at2759"/>
<reference evidence="8 9" key="1">
    <citation type="submission" date="2019-07" db="EMBL/GenBank/DDBJ databases">
        <title>Draft genome assembly of a fouling barnacle, Amphibalanus amphitrite (Darwin, 1854): The first reference genome for Thecostraca.</title>
        <authorList>
            <person name="Kim W."/>
        </authorList>
    </citation>
    <scope>NUCLEOTIDE SEQUENCE [LARGE SCALE GENOMIC DNA]</scope>
    <source>
        <strain evidence="8">SNU_AA5</strain>
        <tissue evidence="8">Soma without cirri and trophi</tissue>
    </source>
</reference>
<feature type="compositionally biased region" description="Acidic residues" evidence="7">
    <location>
        <begin position="297"/>
        <end position="306"/>
    </location>
</feature>
<proteinExistence type="inferred from homology"/>
<evidence type="ECO:0000313" key="9">
    <source>
        <dbReference type="Proteomes" id="UP000440578"/>
    </source>
</evidence>
<dbReference type="PANTHER" id="PTHR31220">
    <property type="entry name" value="HYCCIN RELATED"/>
    <property type="match status" value="1"/>
</dbReference>
<organism evidence="8 9">
    <name type="scientific">Amphibalanus amphitrite</name>
    <name type="common">Striped barnacle</name>
    <name type="synonym">Balanus amphitrite</name>
    <dbReference type="NCBI Taxonomy" id="1232801"/>
    <lineage>
        <taxon>Eukaryota</taxon>
        <taxon>Metazoa</taxon>
        <taxon>Ecdysozoa</taxon>
        <taxon>Arthropoda</taxon>
        <taxon>Crustacea</taxon>
        <taxon>Multicrustacea</taxon>
        <taxon>Cirripedia</taxon>
        <taxon>Thoracica</taxon>
        <taxon>Thoracicalcarea</taxon>
        <taxon>Balanomorpha</taxon>
        <taxon>Balanoidea</taxon>
        <taxon>Balanidae</taxon>
        <taxon>Amphibalaninae</taxon>
        <taxon>Amphibalanus</taxon>
    </lineage>
</organism>
<feature type="compositionally biased region" description="Basic and acidic residues" evidence="7">
    <location>
        <begin position="497"/>
        <end position="508"/>
    </location>
</feature>
<dbReference type="InterPro" id="IPR018619">
    <property type="entry name" value="Hyccin"/>
</dbReference>
<evidence type="ECO:0000256" key="1">
    <source>
        <dbReference type="ARBA" id="ARBA00004236"/>
    </source>
</evidence>
<feature type="compositionally biased region" description="Basic residues" evidence="7">
    <location>
        <begin position="327"/>
        <end position="346"/>
    </location>
</feature>
<dbReference type="GO" id="GO:0072659">
    <property type="term" value="P:protein localization to plasma membrane"/>
    <property type="evidence" value="ECO:0007669"/>
    <property type="project" value="TreeGrafter"/>
</dbReference>
<gene>
    <name evidence="8" type="primary">FAM126A</name>
    <name evidence="8" type="ORF">FJT64_018930</name>
</gene>
<keyword evidence="3" id="KW-1003">Cell membrane</keyword>
<evidence type="ECO:0000313" key="8">
    <source>
        <dbReference type="EMBL" id="KAF0310021.1"/>
    </source>
</evidence>
<evidence type="ECO:0000256" key="2">
    <source>
        <dbReference type="ARBA" id="ARBA00004514"/>
    </source>
</evidence>
<dbReference type="Proteomes" id="UP000440578">
    <property type="component" value="Unassembled WGS sequence"/>
</dbReference>
<dbReference type="EMBL" id="VIIS01000354">
    <property type="protein sequence ID" value="KAF0310021.1"/>
    <property type="molecule type" value="Genomic_DNA"/>
</dbReference>
<feature type="region of interest" description="Disordered" evidence="7">
    <location>
        <begin position="292"/>
        <end position="386"/>
    </location>
</feature>
<feature type="compositionally biased region" description="Basic and acidic residues" evidence="7">
    <location>
        <begin position="628"/>
        <end position="637"/>
    </location>
</feature>
<feature type="region of interest" description="Disordered" evidence="7">
    <location>
        <begin position="472"/>
        <end position="658"/>
    </location>
</feature>
<keyword evidence="4" id="KW-0963">Cytoplasm</keyword>
<feature type="compositionally biased region" description="Basic residues" evidence="7">
    <location>
        <begin position="487"/>
        <end position="496"/>
    </location>
</feature>
<feature type="compositionally biased region" description="Basic and acidic residues" evidence="7">
    <location>
        <begin position="522"/>
        <end position="538"/>
    </location>
</feature>
<dbReference type="Pfam" id="PF09790">
    <property type="entry name" value="Hyccin"/>
    <property type="match status" value="2"/>
</dbReference>
<dbReference type="GO" id="GO:0005886">
    <property type="term" value="C:plasma membrane"/>
    <property type="evidence" value="ECO:0007669"/>
    <property type="project" value="UniProtKB-SubCell"/>
</dbReference>
<comment type="similarity">
    <text evidence="6">Belongs to the Hyccin family.</text>
</comment>
<evidence type="ECO:0000256" key="6">
    <source>
        <dbReference type="ARBA" id="ARBA00034482"/>
    </source>
</evidence>
<comment type="caution">
    <text evidence="8">The sequence shown here is derived from an EMBL/GenBank/DDBJ whole genome shotgun (WGS) entry which is preliminary data.</text>
</comment>
<keyword evidence="9" id="KW-1185">Reference proteome</keyword>
<evidence type="ECO:0000256" key="7">
    <source>
        <dbReference type="SAM" id="MobiDB-lite"/>
    </source>
</evidence>
<evidence type="ECO:0000256" key="3">
    <source>
        <dbReference type="ARBA" id="ARBA00022475"/>
    </source>
</evidence>
<comment type="subcellular location">
    <subcellularLocation>
        <location evidence="1">Cell membrane</location>
    </subcellularLocation>
    <subcellularLocation>
        <location evidence="2">Cytoplasm</location>
        <location evidence="2">Cytosol</location>
    </subcellularLocation>
</comment>